<evidence type="ECO:0000256" key="4">
    <source>
        <dbReference type="SAM" id="SignalP"/>
    </source>
</evidence>
<dbReference type="AlphaFoldDB" id="A0A0K6IGR2"/>
<dbReference type="Gene3D" id="3.40.50.2300">
    <property type="match status" value="2"/>
</dbReference>
<dbReference type="InterPro" id="IPR025997">
    <property type="entry name" value="SBP_2_dom"/>
</dbReference>
<proteinExistence type="inferred from homology"/>
<evidence type="ECO:0000256" key="3">
    <source>
        <dbReference type="ARBA" id="ARBA00022729"/>
    </source>
</evidence>
<keyword evidence="7" id="KW-1185">Reference proteome</keyword>
<evidence type="ECO:0000256" key="1">
    <source>
        <dbReference type="ARBA" id="ARBA00004196"/>
    </source>
</evidence>
<feature type="domain" description="Periplasmic binding protein" evidence="5">
    <location>
        <begin position="71"/>
        <end position="326"/>
    </location>
</feature>
<evidence type="ECO:0000256" key="2">
    <source>
        <dbReference type="ARBA" id="ARBA00007639"/>
    </source>
</evidence>
<feature type="signal peptide" evidence="4">
    <location>
        <begin position="1"/>
        <end position="20"/>
    </location>
</feature>
<dbReference type="SUPFAM" id="SSF53822">
    <property type="entry name" value="Periplasmic binding protein-like I"/>
    <property type="match status" value="1"/>
</dbReference>
<feature type="chain" id="PRO_5005505254" evidence="4">
    <location>
        <begin position="21"/>
        <end position="374"/>
    </location>
</feature>
<dbReference type="GO" id="GO:0055085">
    <property type="term" value="P:transmembrane transport"/>
    <property type="evidence" value="ECO:0007669"/>
    <property type="project" value="UniProtKB-ARBA"/>
</dbReference>
<protein>
    <submittedName>
        <fullName evidence="6">Monosaccharide ABC transporter substrate-binding protein, CUT2 family (TC 3.A.1.2.-)</fullName>
    </submittedName>
</protein>
<organism evidence="6 7">
    <name type="scientific">Marinomonas fungiae</name>
    <dbReference type="NCBI Taxonomy" id="1137284"/>
    <lineage>
        <taxon>Bacteria</taxon>
        <taxon>Pseudomonadati</taxon>
        <taxon>Pseudomonadota</taxon>
        <taxon>Gammaproteobacteria</taxon>
        <taxon>Oceanospirillales</taxon>
        <taxon>Oceanospirillaceae</taxon>
        <taxon>Marinomonas</taxon>
    </lineage>
</organism>
<dbReference type="Proteomes" id="UP000182769">
    <property type="component" value="Unassembled WGS sequence"/>
</dbReference>
<keyword evidence="3 4" id="KW-0732">Signal</keyword>
<dbReference type="STRING" id="1137284.GCA_001418205_00109"/>
<comment type="similarity">
    <text evidence="2">Belongs to the bacterial solute-binding protein 2 family.</text>
</comment>
<dbReference type="RefSeq" id="WP_055461260.1">
    <property type="nucleotide sequence ID" value="NZ_CYHG01000001.1"/>
</dbReference>
<dbReference type="GO" id="GO:0030313">
    <property type="term" value="C:cell envelope"/>
    <property type="evidence" value="ECO:0007669"/>
    <property type="project" value="UniProtKB-SubCell"/>
</dbReference>
<dbReference type="EMBL" id="CYHG01000001">
    <property type="protein sequence ID" value="CUB02278.1"/>
    <property type="molecule type" value="Genomic_DNA"/>
</dbReference>
<dbReference type="GO" id="GO:0030246">
    <property type="term" value="F:carbohydrate binding"/>
    <property type="evidence" value="ECO:0007669"/>
    <property type="project" value="UniProtKB-ARBA"/>
</dbReference>
<accession>A0A0K6IGR2</accession>
<sequence length="374" mass="41830">MSKFVKSLMCLLLISYEAFAIESSSQTESNAASLTYWLPEELNQPKSLEHFQTVVSSNAHGLENTNDAIKIALIYPSADLSDFWSRNYHALTSRLNDLRIAYTIDEFSSRQIDHALQTYYTDQVLAKEEAYDYVIFGPSELSVQADNIQRLASSEAFKTYIWAFHTPMKNWTHQPDAWFDFSSAKGAAALCDFVIKQLGNDVFYAMNRGIPGITDDQRSGDFKACVTERGNWLNLYEHFGQYQATGGRDGVELVIQSFPEVTMLHNANTAMTLGALEYLQEQGLQQQLFVTGWGGTAAEIELIKSGDLSATPMRMGDDVGVATAEAIKFDLLGKSDQVPQIYLGRIEVVDKSMSNEQIDKLTAEAFRYSGVENE</sequence>
<dbReference type="PANTHER" id="PTHR46847:SF1">
    <property type="entry name" value="D-ALLOSE-BINDING PERIPLASMIC PROTEIN-RELATED"/>
    <property type="match status" value="1"/>
</dbReference>
<evidence type="ECO:0000313" key="7">
    <source>
        <dbReference type="Proteomes" id="UP000182769"/>
    </source>
</evidence>
<comment type="subcellular location">
    <subcellularLocation>
        <location evidence="1">Cell envelope</location>
    </subcellularLocation>
</comment>
<name>A0A0K6IGR2_9GAMM</name>
<dbReference type="Pfam" id="PF13407">
    <property type="entry name" value="Peripla_BP_4"/>
    <property type="match status" value="1"/>
</dbReference>
<evidence type="ECO:0000313" key="6">
    <source>
        <dbReference type="EMBL" id="CUB02278.1"/>
    </source>
</evidence>
<evidence type="ECO:0000259" key="5">
    <source>
        <dbReference type="Pfam" id="PF13407"/>
    </source>
</evidence>
<dbReference type="PANTHER" id="PTHR46847">
    <property type="entry name" value="D-ALLOSE-BINDING PERIPLASMIC PROTEIN-RELATED"/>
    <property type="match status" value="1"/>
</dbReference>
<gene>
    <name evidence="6" type="ORF">Ga0061065_101110</name>
</gene>
<reference evidence="7" key="1">
    <citation type="submission" date="2015-08" db="EMBL/GenBank/DDBJ databases">
        <authorList>
            <person name="Varghese N."/>
        </authorList>
    </citation>
    <scope>NUCLEOTIDE SEQUENCE [LARGE SCALE GENOMIC DNA]</scope>
    <source>
        <strain evidence="7">JCM 18476</strain>
    </source>
</reference>
<dbReference type="InterPro" id="IPR028082">
    <property type="entry name" value="Peripla_BP_I"/>
</dbReference>